<dbReference type="EC" id="5.3.2.-" evidence="4"/>
<dbReference type="PANTHER" id="PTHR35530:SF1">
    <property type="entry name" value="2-HYDROXYMUCONATE TAUTOMERASE"/>
    <property type="match status" value="1"/>
</dbReference>
<evidence type="ECO:0000313" key="6">
    <source>
        <dbReference type="EMBL" id="MBB5624266.1"/>
    </source>
</evidence>
<feature type="active site" description="Proton acceptor; via imino nitrogen" evidence="3">
    <location>
        <position position="2"/>
    </location>
</feature>
<gene>
    <name evidence="6" type="ORF">HDE69_005364</name>
</gene>
<dbReference type="InterPro" id="IPR004370">
    <property type="entry name" value="4-OT-like_dom"/>
</dbReference>
<evidence type="ECO:0000256" key="2">
    <source>
        <dbReference type="ARBA" id="ARBA00023235"/>
    </source>
</evidence>
<evidence type="ECO:0000256" key="3">
    <source>
        <dbReference type="PIRSR" id="PIRSR618191-1"/>
    </source>
</evidence>
<dbReference type="Gene3D" id="3.30.429.10">
    <property type="entry name" value="Macrophage Migration Inhibitory Factor"/>
    <property type="match status" value="1"/>
</dbReference>
<organism evidence="6 7">
    <name type="scientific">Pedobacter cryoconitis</name>
    <dbReference type="NCBI Taxonomy" id="188932"/>
    <lineage>
        <taxon>Bacteria</taxon>
        <taxon>Pseudomonadati</taxon>
        <taxon>Bacteroidota</taxon>
        <taxon>Sphingobacteriia</taxon>
        <taxon>Sphingobacteriales</taxon>
        <taxon>Sphingobacteriaceae</taxon>
        <taxon>Pedobacter</taxon>
    </lineage>
</organism>
<comment type="similarity">
    <text evidence="1 4">Belongs to the 4-oxalocrotonate tautomerase family.</text>
</comment>
<dbReference type="EMBL" id="JACHCF010000022">
    <property type="protein sequence ID" value="MBB5624266.1"/>
    <property type="molecule type" value="Genomic_DNA"/>
</dbReference>
<protein>
    <recommendedName>
        <fullName evidence="4">Tautomerase</fullName>
        <ecNumber evidence="4">5.3.2.-</ecNumber>
    </recommendedName>
</protein>
<reference evidence="6 7" key="1">
    <citation type="submission" date="2020-08" db="EMBL/GenBank/DDBJ databases">
        <title>Genomic Encyclopedia of Type Strains, Phase IV (KMG-V): Genome sequencing to study the core and pangenomes of soil and plant-associated prokaryotes.</title>
        <authorList>
            <person name="Whitman W."/>
        </authorList>
    </citation>
    <scope>NUCLEOTIDE SEQUENCE [LARGE SCALE GENOMIC DNA]</scope>
    <source>
        <strain evidence="6 7">MP7CTX6</strain>
    </source>
</reference>
<sequence>MPYVKIEVTREGVTREQKQSLIAGITKLITEILDKDPQLTHVVIQEIELDDWGYAGEQVSLLREKGITAKNKLK</sequence>
<dbReference type="NCBIfam" id="TIGR00013">
    <property type="entry name" value="taut"/>
    <property type="match status" value="1"/>
</dbReference>
<dbReference type="InterPro" id="IPR018191">
    <property type="entry name" value="4-OT"/>
</dbReference>
<dbReference type="Proteomes" id="UP000537718">
    <property type="component" value="Unassembled WGS sequence"/>
</dbReference>
<dbReference type="RefSeq" id="WP_183870308.1">
    <property type="nucleotide sequence ID" value="NZ_JACHCF010000022.1"/>
</dbReference>
<accession>A0A7W8YYU1</accession>
<proteinExistence type="inferred from homology"/>
<dbReference type="GO" id="GO:0016853">
    <property type="term" value="F:isomerase activity"/>
    <property type="evidence" value="ECO:0007669"/>
    <property type="project" value="UniProtKB-UniRule"/>
</dbReference>
<evidence type="ECO:0000313" key="7">
    <source>
        <dbReference type="Proteomes" id="UP000537718"/>
    </source>
</evidence>
<comment type="caution">
    <text evidence="6">The sequence shown here is derived from an EMBL/GenBank/DDBJ whole genome shotgun (WGS) entry which is preliminary data.</text>
</comment>
<dbReference type="AlphaFoldDB" id="A0A7W8YYU1"/>
<evidence type="ECO:0000259" key="5">
    <source>
        <dbReference type="Pfam" id="PF01361"/>
    </source>
</evidence>
<keyword evidence="2 4" id="KW-0413">Isomerase</keyword>
<dbReference type="PANTHER" id="PTHR35530">
    <property type="entry name" value="TAUTOMERASE-RELATED"/>
    <property type="match status" value="1"/>
</dbReference>
<evidence type="ECO:0000256" key="1">
    <source>
        <dbReference type="ARBA" id="ARBA00006723"/>
    </source>
</evidence>
<feature type="domain" description="4-oxalocrotonate tautomerase-like" evidence="5">
    <location>
        <begin position="2"/>
        <end position="60"/>
    </location>
</feature>
<evidence type="ECO:0000256" key="4">
    <source>
        <dbReference type="RuleBase" id="RU362032"/>
    </source>
</evidence>
<dbReference type="SUPFAM" id="SSF55331">
    <property type="entry name" value="Tautomerase/MIF"/>
    <property type="match status" value="1"/>
</dbReference>
<name>A0A7W8YYU1_9SPHI</name>
<dbReference type="InterPro" id="IPR014347">
    <property type="entry name" value="Tautomerase/MIF_sf"/>
</dbReference>
<dbReference type="Pfam" id="PF01361">
    <property type="entry name" value="Tautomerase"/>
    <property type="match status" value="1"/>
</dbReference>